<keyword evidence="1" id="KW-1133">Transmembrane helix</keyword>
<accession>A0A3D9KYW7</accession>
<dbReference type="AlphaFoldDB" id="A0A3D9KYW7"/>
<dbReference type="Proteomes" id="UP000256779">
    <property type="component" value="Unassembled WGS sequence"/>
</dbReference>
<sequence>MIKSALKFAWFCGVFLAAVFQVSIWMDGNPITDFRHFLVNLVIFGVFIFAAIKNQKDTNGSVLHFWQGMTVGFWVYTVGTALFLVYVLIYFSAEPSAISAYQDSAKALLEKGKDVYIQKIGEEGYQSQLQQIAQTTKWDLIWRSAMQKILTGFFVTPVISIILRKQPNS</sequence>
<evidence type="ECO:0000313" key="3">
    <source>
        <dbReference type="Proteomes" id="UP000256779"/>
    </source>
</evidence>
<organism evidence="2 3">
    <name type="scientific">Marinoscillum furvescens DSM 4134</name>
    <dbReference type="NCBI Taxonomy" id="1122208"/>
    <lineage>
        <taxon>Bacteria</taxon>
        <taxon>Pseudomonadati</taxon>
        <taxon>Bacteroidota</taxon>
        <taxon>Cytophagia</taxon>
        <taxon>Cytophagales</taxon>
        <taxon>Reichenbachiellaceae</taxon>
        <taxon>Marinoscillum</taxon>
    </lineage>
</organism>
<keyword evidence="3" id="KW-1185">Reference proteome</keyword>
<reference evidence="2 3" key="1">
    <citation type="submission" date="2018-07" db="EMBL/GenBank/DDBJ databases">
        <title>Genomic Encyclopedia of Type Strains, Phase IV (KMG-IV): sequencing the most valuable type-strain genomes for metagenomic binning, comparative biology and taxonomic classification.</title>
        <authorList>
            <person name="Goeker M."/>
        </authorList>
    </citation>
    <scope>NUCLEOTIDE SEQUENCE [LARGE SCALE GENOMIC DNA]</scope>
    <source>
        <strain evidence="2 3">DSM 4134</strain>
    </source>
</reference>
<dbReference type="EMBL" id="QREG01000037">
    <property type="protein sequence ID" value="RED91762.1"/>
    <property type="molecule type" value="Genomic_DNA"/>
</dbReference>
<dbReference type="OrthoDB" id="952579at2"/>
<dbReference type="RefSeq" id="WP_115870477.1">
    <property type="nucleotide sequence ID" value="NZ_QREG01000037.1"/>
</dbReference>
<keyword evidence="1" id="KW-0472">Membrane</keyword>
<evidence type="ECO:0000256" key="1">
    <source>
        <dbReference type="SAM" id="Phobius"/>
    </source>
</evidence>
<dbReference type="InterPro" id="IPR025250">
    <property type="entry name" value="DUF4199"/>
</dbReference>
<feature type="transmembrane region" description="Helical" evidence="1">
    <location>
        <begin position="145"/>
        <end position="163"/>
    </location>
</feature>
<proteinExistence type="predicted"/>
<name>A0A3D9KYW7_MARFU</name>
<dbReference type="Pfam" id="PF13858">
    <property type="entry name" value="DUF4199"/>
    <property type="match status" value="1"/>
</dbReference>
<keyword evidence="1" id="KW-0812">Transmembrane</keyword>
<protein>
    <submittedName>
        <fullName evidence="2">Uncharacterized protein DUF4199</fullName>
    </submittedName>
</protein>
<evidence type="ECO:0000313" key="2">
    <source>
        <dbReference type="EMBL" id="RED91762.1"/>
    </source>
</evidence>
<comment type="caution">
    <text evidence="2">The sequence shown here is derived from an EMBL/GenBank/DDBJ whole genome shotgun (WGS) entry which is preliminary data.</text>
</comment>
<gene>
    <name evidence="2" type="ORF">C7460_13732</name>
</gene>
<feature type="transmembrane region" description="Helical" evidence="1">
    <location>
        <begin position="34"/>
        <end position="52"/>
    </location>
</feature>
<feature type="transmembrane region" description="Helical" evidence="1">
    <location>
        <begin position="73"/>
        <end position="93"/>
    </location>
</feature>